<dbReference type="PANTHER" id="PTHR34597">
    <property type="entry name" value="SLR1661 PROTEIN"/>
    <property type="match status" value="1"/>
</dbReference>
<proteinExistence type="inferred from homology"/>
<feature type="domain" description="POTRA" evidence="10">
    <location>
        <begin position="135"/>
        <end position="212"/>
    </location>
</feature>
<keyword evidence="3" id="KW-0813">Transport</keyword>
<name>A0A480ADQ8_9CYAN</name>
<dbReference type="Pfam" id="PF08479">
    <property type="entry name" value="POTRA_2"/>
    <property type="match status" value="1"/>
</dbReference>
<dbReference type="PANTHER" id="PTHR34597:SF1">
    <property type="entry name" value="HEME_HEMOPEXIN TRANSPORTER PROTEIN HUXB"/>
    <property type="match status" value="1"/>
</dbReference>
<accession>A0A480ADQ8</accession>
<evidence type="ECO:0000256" key="3">
    <source>
        <dbReference type="ARBA" id="ARBA00022448"/>
    </source>
</evidence>
<dbReference type="Gene3D" id="2.40.160.50">
    <property type="entry name" value="membrane protein fhac: a member of the omp85/tpsb transporter family"/>
    <property type="match status" value="1"/>
</dbReference>
<dbReference type="GO" id="GO:0009279">
    <property type="term" value="C:cell outer membrane"/>
    <property type="evidence" value="ECO:0007669"/>
    <property type="project" value="UniProtKB-SubCell"/>
</dbReference>
<dbReference type="EMBL" id="BJCF01000030">
    <property type="protein sequence ID" value="GCL42939.1"/>
    <property type="molecule type" value="Genomic_DNA"/>
</dbReference>
<keyword evidence="7" id="KW-0472">Membrane</keyword>
<organism evidence="11 12">
    <name type="scientific">Dolichospermum planctonicum</name>
    <dbReference type="NCBI Taxonomy" id="136072"/>
    <lineage>
        <taxon>Bacteria</taxon>
        <taxon>Bacillati</taxon>
        <taxon>Cyanobacteriota</taxon>
        <taxon>Cyanophyceae</taxon>
        <taxon>Nostocales</taxon>
        <taxon>Aphanizomenonaceae</taxon>
        <taxon>Dolichospermum</taxon>
    </lineage>
</organism>
<reference evidence="12" key="1">
    <citation type="submission" date="2019-02" db="EMBL/GenBank/DDBJ databases">
        <title>Draft genome sequence of Dolichospermum planctonicum NIES-80.</title>
        <authorList>
            <person name="Yamaguchi H."/>
            <person name="Suzuki S."/>
            <person name="Kawachi M."/>
        </authorList>
    </citation>
    <scope>NUCLEOTIDE SEQUENCE [LARGE SCALE GENOMIC DNA]</scope>
    <source>
        <strain evidence="12">NIES-80</strain>
    </source>
</reference>
<dbReference type="InterPro" id="IPR013686">
    <property type="entry name" value="Polypept-transport_assoc_ShlB"/>
</dbReference>
<dbReference type="RefSeq" id="WP_201275458.1">
    <property type="nucleotide sequence ID" value="NZ_BJCF01000030.1"/>
</dbReference>
<keyword evidence="5" id="KW-0812">Transmembrane</keyword>
<comment type="caution">
    <text evidence="11">The sequence shown here is derived from an EMBL/GenBank/DDBJ whole genome shotgun (WGS) entry which is preliminary data.</text>
</comment>
<protein>
    <submittedName>
        <fullName evidence="11">Surface antigen</fullName>
    </submittedName>
</protein>
<dbReference type="AlphaFoldDB" id="A0A480ADQ8"/>
<evidence type="ECO:0000259" key="10">
    <source>
        <dbReference type="PROSITE" id="PS51779"/>
    </source>
</evidence>
<feature type="compositionally biased region" description="Pro residues" evidence="9">
    <location>
        <begin position="101"/>
        <end position="125"/>
    </location>
</feature>
<dbReference type="InterPro" id="IPR034746">
    <property type="entry name" value="POTRA"/>
</dbReference>
<dbReference type="GO" id="GO:0008320">
    <property type="term" value="F:protein transmembrane transporter activity"/>
    <property type="evidence" value="ECO:0007669"/>
    <property type="project" value="TreeGrafter"/>
</dbReference>
<keyword evidence="6" id="KW-0653">Protein transport</keyword>
<evidence type="ECO:0000256" key="5">
    <source>
        <dbReference type="ARBA" id="ARBA00022692"/>
    </source>
</evidence>
<dbReference type="Proteomes" id="UP000299367">
    <property type="component" value="Unassembled WGS sequence"/>
</dbReference>
<evidence type="ECO:0000256" key="7">
    <source>
        <dbReference type="ARBA" id="ARBA00023136"/>
    </source>
</evidence>
<evidence type="ECO:0000313" key="11">
    <source>
        <dbReference type="EMBL" id="GCL42939.1"/>
    </source>
</evidence>
<gene>
    <name evidence="11" type="ORF">NIES80_26490</name>
</gene>
<dbReference type="InterPro" id="IPR005565">
    <property type="entry name" value="Hemolysn_activator_HlyB_C"/>
</dbReference>
<comment type="subcellular location">
    <subcellularLocation>
        <location evidence="1">Cell outer membrane</location>
    </subcellularLocation>
</comment>
<dbReference type="PROSITE" id="PS51779">
    <property type="entry name" value="POTRA"/>
    <property type="match status" value="1"/>
</dbReference>
<evidence type="ECO:0000256" key="1">
    <source>
        <dbReference type="ARBA" id="ARBA00004442"/>
    </source>
</evidence>
<evidence type="ECO:0000256" key="8">
    <source>
        <dbReference type="ARBA" id="ARBA00023237"/>
    </source>
</evidence>
<evidence type="ECO:0000256" key="6">
    <source>
        <dbReference type="ARBA" id="ARBA00022927"/>
    </source>
</evidence>
<dbReference type="GO" id="GO:0098046">
    <property type="term" value="C:type V protein secretion system complex"/>
    <property type="evidence" value="ECO:0007669"/>
    <property type="project" value="TreeGrafter"/>
</dbReference>
<sequence>MCPPASSVRVSYQQQHYCQDDITSILARFSLLSGIFGHGNSQKLKIYPPNHSFPIVLSATKTTWVGVACFGIFSLGLMNAGVVQAQSIMSQIPTRPTLTTPEPPLPTPQPIEEPKLETPPSPVTPSPLENVPGTVNIKGFEFVGNTAFTQEKLRSAVNDLIDQEITFSDLISVESRINNLYRNQGYINSAAVIEPQNISAQGGIVKVTIIEGGIENIVIKGTRRLKPDYIRSRLGLSTKAPLNQERILQALQLLKTDPQIRDISAQISQGVRPDLSVLEVTVKEADTFHIDIFTNNGRAPSVGSWRRGTTITDNNLSGWGDSFSLSYSNTDGSNALDVSYGLPVNPRNGTIKVSGGVTRTSVTEPPFDQLDITGNSSYYEIGFNQPLWQTPSQELGLGLAFSRQISKTKLGPDGFPLSIGANDNGETRISKIAFSQNWVTRNSKSVLGLYSQFNFGLGILDATTNNNGIPDSHFFAWRGQGQYVRSLNRQNDMLLTVRSNLQLSKEGLVPLEQFGIGGFSSVRGYRQDTLLKDNGFLLSTEIQFPIIRTVNQQGGLSLIPFVDFGTGWSSSNTKVNPGNTNKDGSLVGTGLGLQWKSEQLKARIDWGHTLTDINSQDQTSSENRLHFSVESRL</sequence>
<evidence type="ECO:0000256" key="2">
    <source>
        <dbReference type="ARBA" id="ARBA00009055"/>
    </source>
</evidence>
<evidence type="ECO:0000313" key="12">
    <source>
        <dbReference type="Proteomes" id="UP000299367"/>
    </source>
</evidence>
<comment type="similarity">
    <text evidence="2">Belongs to the TPS (TC 1.B.20) family.</text>
</comment>
<dbReference type="Pfam" id="PF03865">
    <property type="entry name" value="ShlB"/>
    <property type="match status" value="1"/>
</dbReference>
<dbReference type="Gene3D" id="3.10.20.310">
    <property type="entry name" value="membrane protein fhac"/>
    <property type="match status" value="1"/>
</dbReference>
<keyword evidence="8" id="KW-0998">Cell outer membrane</keyword>
<keyword evidence="4" id="KW-1134">Transmembrane beta strand</keyword>
<evidence type="ECO:0000256" key="9">
    <source>
        <dbReference type="SAM" id="MobiDB-lite"/>
    </source>
</evidence>
<feature type="region of interest" description="Disordered" evidence="9">
    <location>
        <begin position="94"/>
        <end position="128"/>
    </location>
</feature>
<evidence type="ECO:0000256" key="4">
    <source>
        <dbReference type="ARBA" id="ARBA00022452"/>
    </source>
</evidence>
<dbReference type="GO" id="GO:0046819">
    <property type="term" value="P:protein secretion by the type V secretion system"/>
    <property type="evidence" value="ECO:0007669"/>
    <property type="project" value="TreeGrafter"/>
</dbReference>
<dbReference type="InterPro" id="IPR051544">
    <property type="entry name" value="TPS_OM_transporter"/>
</dbReference>